<evidence type="ECO:0000313" key="5">
    <source>
        <dbReference type="EMBL" id="KAG5660894.1"/>
    </source>
</evidence>
<reference evidence="5" key="1">
    <citation type="submission" date="2021-04" db="EMBL/GenBank/DDBJ databases">
        <title>Draft genome of Fusarium avenaceum strain F156N33, isolated from an atmospheric sample in Virginia.</title>
        <authorList>
            <person name="Yang S."/>
            <person name="Vinatzer B.A."/>
            <person name="Coleman J."/>
        </authorList>
    </citation>
    <scope>NUCLEOTIDE SEQUENCE</scope>
    <source>
        <strain evidence="5">F156N33</strain>
    </source>
</reference>
<dbReference type="PROSITE" id="PS50297">
    <property type="entry name" value="ANK_REP_REGION"/>
    <property type="match status" value="2"/>
</dbReference>
<dbReference type="PANTHER" id="PTHR46082">
    <property type="entry name" value="ATP/GTP-BINDING PROTEIN-RELATED"/>
    <property type="match status" value="1"/>
</dbReference>
<feature type="domain" description="Nucleoside phosphorylase" evidence="3">
    <location>
        <begin position="37"/>
        <end position="310"/>
    </location>
</feature>
<dbReference type="SUPFAM" id="SSF52540">
    <property type="entry name" value="P-loop containing nucleoside triphosphate hydrolases"/>
    <property type="match status" value="1"/>
</dbReference>
<dbReference type="Gene3D" id="3.40.50.1580">
    <property type="entry name" value="Nucleoside phosphorylase domain"/>
    <property type="match status" value="1"/>
</dbReference>
<dbReference type="SUPFAM" id="SSF48403">
    <property type="entry name" value="Ankyrin repeat"/>
    <property type="match status" value="1"/>
</dbReference>
<dbReference type="Pfam" id="PF12796">
    <property type="entry name" value="Ank_2"/>
    <property type="match status" value="1"/>
</dbReference>
<accession>A0A9P7H216</accession>
<dbReference type="InterPro" id="IPR027417">
    <property type="entry name" value="P-loop_NTPase"/>
</dbReference>
<proteinExistence type="predicted"/>
<dbReference type="Gene3D" id="1.25.40.20">
    <property type="entry name" value="Ankyrin repeat-containing domain"/>
    <property type="match status" value="1"/>
</dbReference>
<dbReference type="InterPro" id="IPR056884">
    <property type="entry name" value="NPHP3-like_N"/>
</dbReference>
<organism evidence="5 6">
    <name type="scientific">Fusarium avenaceum</name>
    <dbReference type="NCBI Taxonomy" id="40199"/>
    <lineage>
        <taxon>Eukaryota</taxon>
        <taxon>Fungi</taxon>
        <taxon>Dikarya</taxon>
        <taxon>Ascomycota</taxon>
        <taxon>Pezizomycotina</taxon>
        <taxon>Sordariomycetes</taxon>
        <taxon>Hypocreomycetidae</taxon>
        <taxon>Hypocreales</taxon>
        <taxon>Nectriaceae</taxon>
        <taxon>Fusarium</taxon>
        <taxon>Fusarium tricinctum species complex</taxon>
    </lineage>
</organism>
<dbReference type="InterPro" id="IPR000845">
    <property type="entry name" value="Nucleoside_phosphorylase_d"/>
</dbReference>
<dbReference type="InterPro" id="IPR002110">
    <property type="entry name" value="Ankyrin_rpt"/>
</dbReference>
<dbReference type="EMBL" id="JAGPUO010000008">
    <property type="protein sequence ID" value="KAG5660894.1"/>
    <property type="molecule type" value="Genomic_DNA"/>
</dbReference>
<evidence type="ECO:0000259" key="3">
    <source>
        <dbReference type="Pfam" id="PF01048"/>
    </source>
</evidence>
<evidence type="ECO:0000259" key="4">
    <source>
        <dbReference type="Pfam" id="PF24883"/>
    </source>
</evidence>
<dbReference type="SUPFAM" id="SSF53167">
    <property type="entry name" value="Purine and uridine phosphorylases"/>
    <property type="match status" value="1"/>
</dbReference>
<dbReference type="SMART" id="SM00248">
    <property type="entry name" value="ANK"/>
    <property type="match status" value="7"/>
</dbReference>
<dbReference type="InterPro" id="IPR036770">
    <property type="entry name" value="Ankyrin_rpt-contain_sf"/>
</dbReference>
<keyword evidence="1" id="KW-0677">Repeat</keyword>
<evidence type="ECO:0000256" key="1">
    <source>
        <dbReference type="ARBA" id="ARBA00022737"/>
    </source>
</evidence>
<dbReference type="Proteomes" id="UP000782241">
    <property type="component" value="Unassembled WGS sequence"/>
</dbReference>
<keyword evidence="2" id="KW-0040">ANK repeat</keyword>
<dbReference type="PROSITE" id="PS50088">
    <property type="entry name" value="ANK_REPEAT"/>
    <property type="match status" value="2"/>
</dbReference>
<sequence length="1177" mass="132907">MNSTTLFTSNNEDHPPLKRQKFAYRSVDDNRQYSRYTIAWICALHFEMSAALAMLDEVHGELPSRPNDSNTYTLGNIKDHNIVIACLPQGQYGNNNATNVLTNLTRTFPLIRHGLMVGIGGGVPGKLDVRLGDIVVGSRVMQYDFGKVMAGGRIQTTAVPRAPGHFFLTAITTLRARHELNLSRISGILCEKMEGYPMYDRPETADDLFEPSYMHDPSQKTCRECDRSQLTQREPRQSSQPVIHYGGIASSNQVMKDAMTRDRLARELDIICFEMEAAGLMDVLPCLPIRGICDYSDSHKAKEWQRYAAAVAAAYARELLETLPAVSDTRQELNLQPCSSSQADPSRRQQLLDSLKFEQIDSRRTTIKSAYSKTCTWFLKHPGYLEWIDREKQSQHHGFLWIRGKPGAGKSIIMKFIYMKTKKTDIMKQALTISFFFNARGGLLEKSVSGMYQSLLLQLFEGFPDLQHVLDDPELVPRNQVSCPPLAILKDLFRSAVESLESRELRCFVDALDECDEQQVQDMVMFFEEVAEHCLENNVRFRVCFSSRHYPYVDIKTGIRLTLEGQDGHDEDLKHYIIKNLRIQDAALVDELKQMMLEKAAGVFLWVALVVDILNKENRRGRLALRRRLQEVPSELSELFRDILTRDQEHMEDLLLSLLWILLSIRPLTPGEYYHALWCGLLLEDLADTEMPAINSSDANECFNKCIISSSKGLAETTKGRKPTVQFIHESVRDFLIKDKGLSKLWPEFGTDWEIQGHERLKSCCSAYIFQKAIGNAIDNPPIPEALGMENSLSKEFPFLEYAYQSILVHADTAAYKIPQQQFLSEFPVSDWVRIFNAFEKHKIRKYDQEADILYILADRGHPELIRTRFKTHPDIMKGGGRYGQPILAAMAKGNKESVVTLLSLSSSVRHDFDVTTDLTCKINSVELLDNPFVWAALNGHPDICAALLLQSPQVRVAAVGVLLRWDDRKFVKLILERVEHIATEPRDVSILLQITSARNYLEVTRLLLDMGGDATAVARNFLDMGVDVTGVARLFFGIRSLKKVSGNDHIATVKTLLDKGADITVTDPHGNTLLHEASEKGYAETVKLLLDRGSDVMATNTDKETCLHLASKYGYIETAKLLLDRGSVIMARTTEGETCVHLASRRGHKETVKLLRNAVRVRATTSTLGSCTNTCK</sequence>
<dbReference type="Pfam" id="PF01048">
    <property type="entry name" value="PNP_UDP_1"/>
    <property type="match status" value="1"/>
</dbReference>
<dbReference type="AlphaFoldDB" id="A0A9P7H216"/>
<protein>
    <recommendedName>
        <fullName evidence="7">Nucleoside phosphorylase domain-containing protein</fullName>
    </recommendedName>
</protein>
<keyword evidence="6" id="KW-1185">Reference proteome</keyword>
<dbReference type="Gene3D" id="3.40.50.300">
    <property type="entry name" value="P-loop containing nucleotide triphosphate hydrolases"/>
    <property type="match status" value="1"/>
</dbReference>
<feature type="repeat" description="ANK" evidence="2">
    <location>
        <begin position="1070"/>
        <end position="1102"/>
    </location>
</feature>
<feature type="repeat" description="ANK" evidence="2">
    <location>
        <begin position="1103"/>
        <end position="1135"/>
    </location>
</feature>
<dbReference type="GO" id="GO:0009116">
    <property type="term" value="P:nucleoside metabolic process"/>
    <property type="evidence" value="ECO:0007669"/>
    <property type="project" value="InterPro"/>
</dbReference>
<dbReference type="InterPro" id="IPR053137">
    <property type="entry name" value="NLR-like"/>
</dbReference>
<dbReference type="Pfam" id="PF24883">
    <property type="entry name" value="NPHP3_N"/>
    <property type="match status" value="1"/>
</dbReference>
<evidence type="ECO:0000256" key="2">
    <source>
        <dbReference type="PROSITE-ProRule" id="PRU00023"/>
    </source>
</evidence>
<evidence type="ECO:0008006" key="7">
    <source>
        <dbReference type="Google" id="ProtNLM"/>
    </source>
</evidence>
<evidence type="ECO:0000313" key="6">
    <source>
        <dbReference type="Proteomes" id="UP000782241"/>
    </source>
</evidence>
<feature type="domain" description="Nephrocystin 3-like N-terminal" evidence="4">
    <location>
        <begin position="374"/>
        <end position="548"/>
    </location>
</feature>
<dbReference type="PANTHER" id="PTHR46082:SF11">
    <property type="entry name" value="AAA+ ATPASE DOMAIN-CONTAINING PROTEIN-RELATED"/>
    <property type="match status" value="1"/>
</dbReference>
<dbReference type="GO" id="GO:0003824">
    <property type="term" value="F:catalytic activity"/>
    <property type="evidence" value="ECO:0007669"/>
    <property type="project" value="InterPro"/>
</dbReference>
<gene>
    <name evidence="5" type="ORF">KAF25_002537</name>
</gene>
<name>A0A9P7H216_9HYPO</name>
<comment type="caution">
    <text evidence="5">The sequence shown here is derived from an EMBL/GenBank/DDBJ whole genome shotgun (WGS) entry which is preliminary data.</text>
</comment>
<dbReference type="InterPro" id="IPR035994">
    <property type="entry name" value="Nucleoside_phosphorylase_sf"/>
</dbReference>